<keyword evidence="13" id="KW-1185">Reference proteome</keyword>
<evidence type="ECO:0000256" key="4">
    <source>
        <dbReference type="ARBA" id="ARBA00022692"/>
    </source>
</evidence>
<protein>
    <recommendedName>
        <fullName evidence="14">Steroid 5-alpha reductase C-terminal domain-containing protein</fullName>
    </recommendedName>
</protein>
<dbReference type="Gene3D" id="1.20.120.1630">
    <property type="match status" value="1"/>
</dbReference>
<feature type="compositionally biased region" description="Basic residues" evidence="10">
    <location>
        <begin position="23"/>
        <end position="35"/>
    </location>
</feature>
<feature type="compositionally biased region" description="Basic residues" evidence="10">
    <location>
        <begin position="51"/>
        <end position="66"/>
    </location>
</feature>
<evidence type="ECO:0000313" key="13">
    <source>
        <dbReference type="Proteomes" id="UP000324832"/>
    </source>
</evidence>
<evidence type="ECO:0000256" key="7">
    <source>
        <dbReference type="ARBA" id="ARBA00023136"/>
    </source>
</evidence>
<feature type="transmembrane region" description="Helical" evidence="11">
    <location>
        <begin position="311"/>
        <end position="332"/>
    </location>
</feature>
<feature type="compositionally biased region" description="Basic and acidic residues" evidence="10">
    <location>
        <begin position="69"/>
        <end position="81"/>
    </location>
</feature>
<evidence type="ECO:0000256" key="8">
    <source>
        <dbReference type="ARBA" id="ARBA00023170"/>
    </source>
</evidence>
<keyword evidence="6" id="KW-0238">DNA-binding</keyword>
<keyword evidence="9" id="KW-0539">Nucleus</keyword>
<dbReference type="GO" id="GO:0050613">
    <property type="term" value="F:Delta14-sterol reductase activity"/>
    <property type="evidence" value="ECO:0007669"/>
    <property type="project" value="TreeGrafter"/>
</dbReference>
<feature type="transmembrane region" description="Helical" evidence="11">
    <location>
        <begin position="519"/>
        <end position="540"/>
    </location>
</feature>
<feature type="transmembrane region" description="Helical" evidence="11">
    <location>
        <begin position="280"/>
        <end position="299"/>
    </location>
</feature>
<evidence type="ECO:0000256" key="5">
    <source>
        <dbReference type="ARBA" id="ARBA00022989"/>
    </source>
</evidence>
<dbReference type="PANTHER" id="PTHR21257:SF55">
    <property type="entry name" value="DELTA(14)-STEROL REDUCTASE LBR"/>
    <property type="match status" value="1"/>
</dbReference>
<organism evidence="12 13">
    <name type="scientific">Leptidea sinapis</name>
    <dbReference type="NCBI Taxonomy" id="189913"/>
    <lineage>
        <taxon>Eukaryota</taxon>
        <taxon>Metazoa</taxon>
        <taxon>Ecdysozoa</taxon>
        <taxon>Arthropoda</taxon>
        <taxon>Hexapoda</taxon>
        <taxon>Insecta</taxon>
        <taxon>Pterygota</taxon>
        <taxon>Neoptera</taxon>
        <taxon>Endopterygota</taxon>
        <taxon>Lepidoptera</taxon>
        <taxon>Glossata</taxon>
        <taxon>Ditrysia</taxon>
        <taxon>Papilionoidea</taxon>
        <taxon>Pieridae</taxon>
        <taxon>Dismorphiinae</taxon>
        <taxon>Leptidea</taxon>
    </lineage>
</organism>
<evidence type="ECO:0000256" key="1">
    <source>
        <dbReference type="ARBA" id="ARBA00004473"/>
    </source>
</evidence>
<evidence type="ECO:0000256" key="2">
    <source>
        <dbReference type="ARBA" id="ARBA00005402"/>
    </source>
</evidence>
<dbReference type="Proteomes" id="UP000324832">
    <property type="component" value="Unassembled WGS sequence"/>
</dbReference>
<keyword evidence="7 11" id="KW-0472">Membrane</keyword>
<evidence type="ECO:0008006" key="14">
    <source>
        <dbReference type="Google" id="ProtNLM"/>
    </source>
</evidence>
<comment type="similarity">
    <text evidence="2">Belongs to the ERG4/ERG24 family.</text>
</comment>
<dbReference type="AlphaFoldDB" id="A0A5E4QGZ2"/>
<dbReference type="Pfam" id="PF01222">
    <property type="entry name" value="ERG4_ERG24"/>
    <property type="match status" value="1"/>
</dbReference>
<evidence type="ECO:0000256" key="11">
    <source>
        <dbReference type="SAM" id="Phobius"/>
    </source>
</evidence>
<feature type="transmembrane region" description="Helical" evidence="11">
    <location>
        <begin position="585"/>
        <end position="615"/>
    </location>
</feature>
<dbReference type="PANTHER" id="PTHR21257">
    <property type="entry name" value="DELTA(14)-STEROL REDUCTASE"/>
    <property type="match status" value="1"/>
</dbReference>
<dbReference type="GO" id="GO:0006695">
    <property type="term" value="P:cholesterol biosynthetic process"/>
    <property type="evidence" value="ECO:0007669"/>
    <property type="project" value="TreeGrafter"/>
</dbReference>
<feature type="transmembrane region" description="Helical" evidence="11">
    <location>
        <begin position="229"/>
        <end position="251"/>
    </location>
</feature>
<name>A0A5E4QGZ2_9NEOP</name>
<evidence type="ECO:0000313" key="12">
    <source>
        <dbReference type="EMBL" id="VVC96352.1"/>
    </source>
</evidence>
<comment type="subcellular location">
    <subcellularLocation>
        <location evidence="1">Nucleus inner membrane</location>
        <topology evidence="1">Multi-pass membrane protein</topology>
    </subcellularLocation>
</comment>
<keyword evidence="4 11" id="KW-0812">Transmembrane</keyword>
<feature type="compositionally biased region" description="Polar residues" evidence="10">
    <location>
        <begin position="11"/>
        <end position="22"/>
    </location>
</feature>
<proteinExistence type="inferred from homology"/>
<reference evidence="12 13" key="1">
    <citation type="submission" date="2017-07" db="EMBL/GenBank/DDBJ databases">
        <authorList>
            <person name="Talla V."/>
            <person name="Backstrom N."/>
        </authorList>
    </citation>
    <scope>NUCLEOTIDE SEQUENCE [LARGE SCALE GENOMIC DNA]</scope>
</reference>
<feature type="transmembrane region" description="Helical" evidence="11">
    <location>
        <begin position="344"/>
        <end position="363"/>
    </location>
</feature>
<gene>
    <name evidence="12" type="ORF">LSINAPIS_LOCUS7878</name>
</gene>
<dbReference type="EMBL" id="FZQP02002670">
    <property type="protein sequence ID" value="VVC96352.1"/>
    <property type="molecule type" value="Genomic_DNA"/>
</dbReference>
<evidence type="ECO:0000256" key="3">
    <source>
        <dbReference type="ARBA" id="ARBA00022553"/>
    </source>
</evidence>
<dbReference type="GO" id="GO:0005637">
    <property type="term" value="C:nuclear inner membrane"/>
    <property type="evidence" value="ECO:0007669"/>
    <property type="project" value="UniProtKB-SubCell"/>
</dbReference>
<sequence>MSTRSGRLRSSIVNENSSPTRNQKPRNRSPARNRKSSVERNAASQSPSRKSPSRKSASKYPARKSPSRTVKESDNSKEKPIPKSPAKRPALNKDISVRLEDMTAKFEIFRSTRAKRAEYSLTDIPTTILAKEDNIKGYDATDGLRNRRYMENLPQRRSSRLSSSSIGKIPEVTRSVSKSLSESISKSIDTYSDDEPEIQALKERSISVARKLSTPQPANFHEIKVNREFGGHISSFLLMFLIPLTIFAILITCSRTCKFKDIFISNEFKSIESWFGGQEFVIVLSQYLMQAIILGIPVCGIKAVDECGKRYCFNALFSCVVTLVGVFVLDFYKFVKLNHFMNYTKLGVASYLVSMLLAFLLYVKGRKISESFLNPYAKTGYVLNDFFIGREIQPQIKKFNIKLWLYRVCNISTIVLLTIMFVQSFVIIQDQDDKKYLWTNYKALLDKVQWNPTTLYFTLMQMCYILYFVVYEHTVVSTFYWQSEGLGYLQLVASALYPFYFTSISKYVIESQLVLKNSVLWMACAAFTLGLLIMVTSNNIKYEFRNNPLQASLAHVDFMPTFHGKKLIISNMWGIVRHPNYAGDILIHIALALPGILSSQIVAASPALITILVLLHRCWRDHVRCGRRYGAAWKRYCKRVPSALIPKIL</sequence>
<keyword evidence="8" id="KW-0675">Receptor</keyword>
<feature type="transmembrane region" description="Helical" evidence="11">
    <location>
        <begin position="404"/>
        <end position="428"/>
    </location>
</feature>
<evidence type="ECO:0000256" key="10">
    <source>
        <dbReference type="SAM" id="MobiDB-lite"/>
    </source>
</evidence>
<keyword evidence="3" id="KW-0597">Phosphoprotein</keyword>
<evidence type="ECO:0000256" key="9">
    <source>
        <dbReference type="ARBA" id="ARBA00023242"/>
    </source>
</evidence>
<dbReference type="GO" id="GO:0005789">
    <property type="term" value="C:endoplasmic reticulum membrane"/>
    <property type="evidence" value="ECO:0007669"/>
    <property type="project" value="TreeGrafter"/>
</dbReference>
<accession>A0A5E4QGZ2</accession>
<dbReference type="InterPro" id="IPR001171">
    <property type="entry name" value="ERG24_DHCR-like"/>
</dbReference>
<keyword evidence="5 11" id="KW-1133">Transmembrane helix</keyword>
<feature type="region of interest" description="Disordered" evidence="10">
    <location>
        <begin position="1"/>
        <end position="94"/>
    </location>
</feature>
<feature type="transmembrane region" description="Helical" evidence="11">
    <location>
        <begin position="448"/>
        <end position="470"/>
    </location>
</feature>
<dbReference type="GO" id="GO:0003677">
    <property type="term" value="F:DNA binding"/>
    <property type="evidence" value="ECO:0007669"/>
    <property type="project" value="UniProtKB-KW"/>
</dbReference>
<evidence type="ECO:0000256" key="6">
    <source>
        <dbReference type="ARBA" id="ARBA00023125"/>
    </source>
</evidence>